<dbReference type="Proteomes" id="UP000276133">
    <property type="component" value="Unassembled WGS sequence"/>
</dbReference>
<keyword evidence="1" id="KW-0175">Coiled coil</keyword>
<reference evidence="2 3" key="1">
    <citation type="journal article" date="2018" name="Sci. Rep.">
        <title>Genomic signatures of local adaptation to the degree of environmental predictability in rotifers.</title>
        <authorList>
            <person name="Franch-Gras L."/>
            <person name="Hahn C."/>
            <person name="Garcia-Roger E.M."/>
            <person name="Carmona M.J."/>
            <person name="Serra M."/>
            <person name="Gomez A."/>
        </authorList>
    </citation>
    <scope>NUCLEOTIDE SEQUENCE [LARGE SCALE GENOMIC DNA]</scope>
    <source>
        <strain evidence="2">HYR1</strain>
    </source>
</reference>
<dbReference type="PANTHER" id="PTHR47763">
    <property type="entry name" value="ALPHA-PROTEIN KINASE VWKA"/>
    <property type="match status" value="1"/>
</dbReference>
<keyword evidence="2" id="KW-0808">Transferase</keyword>
<gene>
    <name evidence="2" type="ORF">BpHYR1_019712</name>
</gene>
<dbReference type="AlphaFoldDB" id="A0A3M7PXT9"/>
<dbReference type="InterPro" id="IPR052969">
    <property type="entry name" value="Thr-specific_kinase-like"/>
</dbReference>
<dbReference type="OrthoDB" id="10058461at2759"/>
<evidence type="ECO:0000313" key="2">
    <source>
        <dbReference type="EMBL" id="RNA03937.1"/>
    </source>
</evidence>
<keyword evidence="2" id="KW-0418">Kinase</keyword>
<proteinExistence type="predicted"/>
<dbReference type="PANTHER" id="PTHR47763:SF4">
    <property type="entry name" value="ALPHA-PROTEIN KINASE VWKA"/>
    <property type="match status" value="1"/>
</dbReference>
<dbReference type="GO" id="GO:0016301">
    <property type="term" value="F:kinase activity"/>
    <property type="evidence" value="ECO:0007669"/>
    <property type="project" value="UniProtKB-KW"/>
</dbReference>
<dbReference type="STRING" id="10195.A0A3M7PXT9"/>
<keyword evidence="3" id="KW-1185">Reference proteome</keyword>
<comment type="caution">
    <text evidence="2">The sequence shown here is derived from an EMBL/GenBank/DDBJ whole genome shotgun (WGS) entry which is preliminary data.</text>
</comment>
<accession>A0A3M7PXT9</accession>
<evidence type="ECO:0000256" key="1">
    <source>
        <dbReference type="SAM" id="Coils"/>
    </source>
</evidence>
<dbReference type="EMBL" id="REGN01008290">
    <property type="protein sequence ID" value="RNA03937.1"/>
    <property type="molecule type" value="Genomic_DNA"/>
</dbReference>
<name>A0A3M7PXT9_BRAPC</name>
<sequence length="293" mass="33342">MPTIKIFASDFKNSITVTANNLKQIKSLAETKLGYFVFKIVRKKDRAEVDDDDDKKKGIKVSTNQGTGTKIINATNMKLLKRQAEELFGVKIDHFVRKRDNSVVNKDEVFTEPINLDHNWLVAVLSTEKRENKPKMSTDSSDFSNLKTIELKDKMNEVEKELEKAKEKNFEKKKMLSKLNSMSSSLVDEKEKIEKLNKKIKEKMFTDETTRIASKVAFVGYRDHSDGANRVTVFPFTENINNFKSFACSVKASGGADECEDIFGGLEYHCPVFLSSPFSVVFEVAILAFFFIL</sequence>
<feature type="coiled-coil region" evidence="1">
    <location>
        <begin position="148"/>
        <end position="199"/>
    </location>
</feature>
<protein>
    <submittedName>
        <fullName evidence="2">Mhck ef2 kinase domain</fullName>
    </submittedName>
</protein>
<evidence type="ECO:0000313" key="3">
    <source>
        <dbReference type="Proteomes" id="UP000276133"/>
    </source>
</evidence>
<organism evidence="2 3">
    <name type="scientific">Brachionus plicatilis</name>
    <name type="common">Marine rotifer</name>
    <name type="synonym">Brachionus muelleri</name>
    <dbReference type="NCBI Taxonomy" id="10195"/>
    <lineage>
        <taxon>Eukaryota</taxon>
        <taxon>Metazoa</taxon>
        <taxon>Spiralia</taxon>
        <taxon>Gnathifera</taxon>
        <taxon>Rotifera</taxon>
        <taxon>Eurotatoria</taxon>
        <taxon>Monogononta</taxon>
        <taxon>Pseudotrocha</taxon>
        <taxon>Ploima</taxon>
        <taxon>Brachionidae</taxon>
        <taxon>Brachionus</taxon>
    </lineage>
</organism>